<dbReference type="GO" id="GO:0005524">
    <property type="term" value="F:ATP binding"/>
    <property type="evidence" value="ECO:0007669"/>
    <property type="project" value="UniProtKB-KW"/>
</dbReference>
<dbReference type="EMBL" id="QKYT01000658">
    <property type="protein sequence ID" value="RIA82522.1"/>
    <property type="molecule type" value="Genomic_DNA"/>
</dbReference>
<evidence type="ECO:0000313" key="5">
    <source>
        <dbReference type="Proteomes" id="UP000265703"/>
    </source>
</evidence>
<dbReference type="InterPro" id="IPR000719">
    <property type="entry name" value="Prot_kinase_dom"/>
</dbReference>
<proteinExistence type="predicted"/>
<dbReference type="Pfam" id="PF00069">
    <property type="entry name" value="Pkinase"/>
    <property type="match status" value="1"/>
</dbReference>
<dbReference type="Proteomes" id="UP000265703">
    <property type="component" value="Unassembled WGS sequence"/>
</dbReference>
<dbReference type="InterPro" id="IPR011009">
    <property type="entry name" value="Kinase-like_dom_sf"/>
</dbReference>
<keyword evidence="4" id="KW-0418">Kinase</keyword>
<sequence>MTDNKIIDTDEWIQWIKDGIGKEYINYHYYNEFQNINCVGTGKFRKVYQVNWTSLNTIVALKFLESSNFMKEIFNELKLLHKVNFHTNIIQFFGITERKSNAGSSYSCLFLNMQDNGTLRDYLKIISQIHRNTIKLADFGLSRRTDVSSSVEEIFEMIPYIDPQYFKK</sequence>
<keyword evidence="1" id="KW-0547">Nucleotide-binding</keyword>
<dbReference type="OrthoDB" id="10261027at2759"/>
<dbReference type="Gene3D" id="1.10.510.10">
    <property type="entry name" value="Transferase(Phosphotransferase) domain 1"/>
    <property type="match status" value="1"/>
</dbReference>
<dbReference type="PANTHER" id="PTHR27001:SF931">
    <property type="entry name" value="OS11G0664100 PROTEIN"/>
    <property type="match status" value="1"/>
</dbReference>
<dbReference type="GO" id="GO:0005886">
    <property type="term" value="C:plasma membrane"/>
    <property type="evidence" value="ECO:0007669"/>
    <property type="project" value="TreeGrafter"/>
</dbReference>
<dbReference type="PROSITE" id="PS50011">
    <property type="entry name" value="PROTEIN_KINASE_DOM"/>
    <property type="match status" value="1"/>
</dbReference>
<comment type="caution">
    <text evidence="4">The sequence shown here is derived from an EMBL/GenBank/DDBJ whole genome shotgun (WGS) entry which is preliminary data.</text>
</comment>
<accession>A0A397SAN4</accession>
<dbReference type="SUPFAM" id="SSF56112">
    <property type="entry name" value="Protein kinase-like (PK-like)"/>
    <property type="match status" value="1"/>
</dbReference>
<name>A0A397SAN4_9GLOM</name>
<dbReference type="STRING" id="658196.A0A397SAN4"/>
<keyword evidence="4" id="KW-0808">Transferase</keyword>
<protein>
    <submittedName>
        <fullName evidence="4">Kinase-like domain-containing protein</fullName>
    </submittedName>
</protein>
<feature type="domain" description="Protein kinase" evidence="3">
    <location>
        <begin position="33"/>
        <end position="168"/>
    </location>
</feature>
<keyword evidence="5" id="KW-1185">Reference proteome</keyword>
<evidence type="ECO:0000256" key="2">
    <source>
        <dbReference type="ARBA" id="ARBA00022840"/>
    </source>
</evidence>
<dbReference type="GO" id="GO:0004672">
    <property type="term" value="F:protein kinase activity"/>
    <property type="evidence" value="ECO:0007669"/>
    <property type="project" value="InterPro"/>
</dbReference>
<evidence type="ECO:0000259" key="3">
    <source>
        <dbReference type="PROSITE" id="PS50011"/>
    </source>
</evidence>
<dbReference type="AlphaFoldDB" id="A0A397SAN4"/>
<keyword evidence="2" id="KW-0067">ATP-binding</keyword>
<evidence type="ECO:0000256" key="1">
    <source>
        <dbReference type="ARBA" id="ARBA00022741"/>
    </source>
</evidence>
<gene>
    <name evidence="4" type="ORF">C1645_835245</name>
</gene>
<evidence type="ECO:0000313" key="4">
    <source>
        <dbReference type="EMBL" id="RIA82522.1"/>
    </source>
</evidence>
<dbReference type="PANTHER" id="PTHR27001">
    <property type="entry name" value="OS01G0253100 PROTEIN"/>
    <property type="match status" value="1"/>
</dbReference>
<reference evidence="4 5" key="1">
    <citation type="submission" date="2018-06" db="EMBL/GenBank/DDBJ databases">
        <title>Comparative genomics reveals the genomic features of Rhizophagus irregularis, R. cerebriforme, R. diaphanum and Gigaspora rosea, and their symbiotic lifestyle signature.</title>
        <authorList>
            <person name="Morin E."/>
            <person name="San Clemente H."/>
            <person name="Chen E.C.H."/>
            <person name="De La Providencia I."/>
            <person name="Hainaut M."/>
            <person name="Kuo A."/>
            <person name="Kohler A."/>
            <person name="Murat C."/>
            <person name="Tang N."/>
            <person name="Roy S."/>
            <person name="Loubradou J."/>
            <person name="Henrissat B."/>
            <person name="Grigoriev I.V."/>
            <person name="Corradi N."/>
            <person name="Roux C."/>
            <person name="Martin F.M."/>
        </authorList>
    </citation>
    <scope>NUCLEOTIDE SEQUENCE [LARGE SCALE GENOMIC DNA]</scope>
    <source>
        <strain evidence="4 5">DAOM 227022</strain>
    </source>
</reference>
<organism evidence="4 5">
    <name type="scientific">Glomus cerebriforme</name>
    <dbReference type="NCBI Taxonomy" id="658196"/>
    <lineage>
        <taxon>Eukaryota</taxon>
        <taxon>Fungi</taxon>
        <taxon>Fungi incertae sedis</taxon>
        <taxon>Mucoromycota</taxon>
        <taxon>Glomeromycotina</taxon>
        <taxon>Glomeromycetes</taxon>
        <taxon>Glomerales</taxon>
        <taxon>Glomeraceae</taxon>
        <taxon>Glomus</taxon>
    </lineage>
</organism>